<proteinExistence type="predicted"/>
<dbReference type="Gene3D" id="3.40.50.300">
    <property type="entry name" value="P-loop containing nucleotide triphosphate hydrolases"/>
    <property type="match status" value="1"/>
</dbReference>
<name>A0ABQ5N0Z6_9CLOT</name>
<evidence type="ECO:0000313" key="2">
    <source>
        <dbReference type="Proteomes" id="UP001208567"/>
    </source>
</evidence>
<protein>
    <submittedName>
        <fullName evidence="1">Uncharacterized protein</fullName>
    </submittedName>
</protein>
<dbReference type="Pfam" id="PF03266">
    <property type="entry name" value="NTPase_1"/>
    <property type="match status" value="1"/>
</dbReference>
<gene>
    <name evidence="1" type="ORF">bsdE14_02740</name>
</gene>
<dbReference type="RefSeq" id="WP_264848134.1">
    <property type="nucleotide sequence ID" value="NZ_BRXR01000001.1"/>
</dbReference>
<dbReference type="InterPro" id="IPR027417">
    <property type="entry name" value="P-loop_NTPase"/>
</dbReference>
<reference evidence="1 2" key="1">
    <citation type="journal article" date="2024" name="Int. J. Syst. Evol. Microbiol.">
        <title>Clostridium omnivorum sp. nov., isolated from anoxic soil under the treatment of reductive soil disinfestation.</title>
        <authorList>
            <person name="Ueki A."/>
            <person name="Tonouchi A."/>
            <person name="Kaku N."/>
            <person name="Honma S."/>
            <person name="Ueki K."/>
        </authorList>
    </citation>
    <scope>NUCLEOTIDE SEQUENCE [LARGE SCALE GENOMIC DNA]</scope>
    <source>
        <strain evidence="1 2">E14</strain>
    </source>
</reference>
<evidence type="ECO:0000313" key="1">
    <source>
        <dbReference type="EMBL" id="GLC28864.1"/>
    </source>
</evidence>
<accession>A0ABQ5N0Z6</accession>
<dbReference type="EMBL" id="BRXR01000001">
    <property type="protein sequence ID" value="GLC28864.1"/>
    <property type="molecule type" value="Genomic_DNA"/>
</dbReference>
<sequence length="177" mass="20176">MYNLLFTNEKGSNLSEELLHDLIEHIDCTIGGYLVKAVKDKSNENIITFDLTSLYDGEEGNIFLEIDDFTGISKLNPSILEVKGVEILRKSFASRELIIMDEIGYFEPKAPQFARDVFRILDSNKVVLGILEAKKCNYINSVIAREDVIILKVTSDNLHQVKEQALQLLKKWDVKIK</sequence>
<keyword evidence="2" id="KW-1185">Reference proteome</keyword>
<comment type="caution">
    <text evidence="1">The sequence shown here is derived from an EMBL/GenBank/DDBJ whole genome shotgun (WGS) entry which is preliminary data.</text>
</comment>
<organism evidence="1 2">
    <name type="scientific">Clostridium omnivorum</name>
    <dbReference type="NCBI Taxonomy" id="1604902"/>
    <lineage>
        <taxon>Bacteria</taxon>
        <taxon>Bacillati</taxon>
        <taxon>Bacillota</taxon>
        <taxon>Clostridia</taxon>
        <taxon>Eubacteriales</taxon>
        <taxon>Clostridiaceae</taxon>
        <taxon>Clostridium</taxon>
    </lineage>
</organism>
<dbReference type="InterPro" id="IPR004948">
    <property type="entry name" value="Nuc-triphosphatase_THEP1"/>
</dbReference>
<dbReference type="Proteomes" id="UP001208567">
    <property type="component" value="Unassembled WGS sequence"/>
</dbReference>